<evidence type="ECO:0000313" key="4">
    <source>
        <dbReference type="Proteomes" id="UP001159427"/>
    </source>
</evidence>
<dbReference type="SMART" id="SM00558">
    <property type="entry name" value="JmjC"/>
    <property type="match status" value="1"/>
</dbReference>
<dbReference type="InterPro" id="IPR041667">
    <property type="entry name" value="Cupin_8"/>
</dbReference>
<evidence type="ECO:0000259" key="2">
    <source>
        <dbReference type="PROSITE" id="PS51184"/>
    </source>
</evidence>
<keyword evidence="4" id="KW-1185">Reference proteome</keyword>
<dbReference type="EMBL" id="CALNXI010000018">
    <property type="protein sequence ID" value="CAH3015056.1"/>
    <property type="molecule type" value="Genomic_DNA"/>
</dbReference>
<evidence type="ECO:0000256" key="1">
    <source>
        <dbReference type="SAM" id="SignalP"/>
    </source>
</evidence>
<feature type="signal peptide" evidence="1">
    <location>
        <begin position="1"/>
        <end position="26"/>
    </location>
</feature>
<accession>A0ABN8LHW6</accession>
<gene>
    <name evidence="3" type="ORF">PEVE_00011088</name>
</gene>
<sequence length="532" mass="62016">MLLKILRRCFSFSLLLFIIQVRICECAKNQGNVITVTEPGKDAIWMSGPNSYSITWSQSKFSFKWNIVLLDSERNKIKDISTGLREFNEVKMTHQWLVPSSVQSGSYRIEICATSVPNECGSSDVFSIRNSKDPGATDETDFDAFSSVHDNQAIPFAQLSNITEQRKANLKILLPHELRRQRRLEKEGVYFKRMTEKIRRQEVKECTIERVHQPSKEAFVERYMKHGKPAILTGMMDSWESTKSWKFEELGKVLTKGVKVDLMEDLTSYTLWNDFRSRFSDMYKEPSKVIMKDFDQIYPELLEDVRFPKFTKDYTEVIDEDIRPPHLSFEMAPKRSGLHWRVEHLNASLWSALITGRKRWGLYPPSRYFVPGVIHNDHQTQDSQQSESFTWWIHTRPHIKDEYKPLECMQATGEILYIPSGWWWSNLNINDSITLQKSVCDETSIRACMDELKEMADSAGDNYFGDAFIQLRHYLAIHEPGLLTDDDRQFRSPIRGLGITNHDHGNRHHENVWEKYFMEGLEVEDSSPRSAG</sequence>
<dbReference type="SUPFAM" id="SSF51197">
    <property type="entry name" value="Clavaminate synthase-like"/>
    <property type="match status" value="1"/>
</dbReference>
<evidence type="ECO:0000313" key="3">
    <source>
        <dbReference type="EMBL" id="CAH3015056.1"/>
    </source>
</evidence>
<dbReference type="Proteomes" id="UP001159427">
    <property type="component" value="Unassembled WGS sequence"/>
</dbReference>
<dbReference type="InterPro" id="IPR003347">
    <property type="entry name" value="JmjC_dom"/>
</dbReference>
<proteinExistence type="predicted"/>
<feature type="chain" id="PRO_5045831306" description="JmjC domain-containing protein" evidence="1">
    <location>
        <begin position="27"/>
        <end position="532"/>
    </location>
</feature>
<dbReference type="Gene3D" id="2.60.120.650">
    <property type="entry name" value="Cupin"/>
    <property type="match status" value="1"/>
</dbReference>
<dbReference type="PANTHER" id="PTHR12480:SF35">
    <property type="entry name" value="TRANSCRIPTION FACTOR JUMONJI, JMJC DOMAIN-CONTAINING PROTEIN"/>
    <property type="match status" value="1"/>
</dbReference>
<dbReference type="PANTHER" id="PTHR12480">
    <property type="entry name" value="ARGININE DEMETHYLASE AND LYSYL-HYDROXYLASE JMJD"/>
    <property type="match status" value="1"/>
</dbReference>
<organism evidence="3 4">
    <name type="scientific">Porites evermanni</name>
    <dbReference type="NCBI Taxonomy" id="104178"/>
    <lineage>
        <taxon>Eukaryota</taxon>
        <taxon>Metazoa</taxon>
        <taxon>Cnidaria</taxon>
        <taxon>Anthozoa</taxon>
        <taxon>Hexacorallia</taxon>
        <taxon>Scleractinia</taxon>
        <taxon>Fungiina</taxon>
        <taxon>Poritidae</taxon>
        <taxon>Porites</taxon>
    </lineage>
</organism>
<dbReference type="InterPro" id="IPR050910">
    <property type="entry name" value="JMJD6_ArgDemeth/LysHydrox"/>
</dbReference>
<dbReference type="PROSITE" id="PS51184">
    <property type="entry name" value="JMJC"/>
    <property type="match status" value="1"/>
</dbReference>
<name>A0ABN8LHW6_9CNID</name>
<reference evidence="3 4" key="1">
    <citation type="submission" date="2022-05" db="EMBL/GenBank/DDBJ databases">
        <authorList>
            <consortium name="Genoscope - CEA"/>
            <person name="William W."/>
        </authorList>
    </citation>
    <scope>NUCLEOTIDE SEQUENCE [LARGE SCALE GENOMIC DNA]</scope>
</reference>
<comment type="caution">
    <text evidence="3">The sequence shown here is derived from an EMBL/GenBank/DDBJ whole genome shotgun (WGS) entry which is preliminary data.</text>
</comment>
<dbReference type="Pfam" id="PF13621">
    <property type="entry name" value="Cupin_8"/>
    <property type="match status" value="1"/>
</dbReference>
<protein>
    <recommendedName>
        <fullName evidence="2">JmjC domain-containing protein</fullName>
    </recommendedName>
</protein>
<feature type="domain" description="JmjC" evidence="2">
    <location>
        <begin position="296"/>
        <end position="456"/>
    </location>
</feature>
<keyword evidence="1" id="KW-0732">Signal</keyword>